<gene>
    <name evidence="3" type="ORF">UFOPK3773_00554</name>
    <name evidence="4" type="ORF">UFOPK3992_00567</name>
</gene>
<name>A0A6J7P4P3_9ZZZZ</name>
<organism evidence="4">
    <name type="scientific">freshwater metagenome</name>
    <dbReference type="NCBI Taxonomy" id="449393"/>
    <lineage>
        <taxon>unclassified sequences</taxon>
        <taxon>metagenomes</taxon>
        <taxon>ecological metagenomes</taxon>
    </lineage>
</organism>
<dbReference type="PANTHER" id="PTHR38010">
    <property type="entry name" value="SLR0848 PROTEIN"/>
    <property type="match status" value="1"/>
</dbReference>
<keyword evidence="1" id="KW-0175">Coiled coil</keyword>
<evidence type="ECO:0000256" key="1">
    <source>
        <dbReference type="SAM" id="Coils"/>
    </source>
</evidence>
<dbReference type="AlphaFoldDB" id="A0A6J7P4P3"/>
<evidence type="ECO:0000256" key="2">
    <source>
        <dbReference type="SAM" id="MobiDB-lite"/>
    </source>
</evidence>
<feature type="coiled-coil region" evidence="1">
    <location>
        <begin position="55"/>
        <end position="121"/>
    </location>
</feature>
<evidence type="ECO:0000313" key="4">
    <source>
        <dbReference type="EMBL" id="CAB4999898.1"/>
    </source>
</evidence>
<sequence>MSVHDRLDELTDMITSARAMPMSASCIVNRGEVLDILEDMRGSLPSEIREADALLDDRERVLADADAEAERILEQARAEAAALVTEEWVYAAAIREAELVRREAEDDAARMRQETDDYVDAKLAGFEVALNKTLSAVARGRDKLRGSDLSPQVFEETGPLQAYDDRGR</sequence>
<protein>
    <submittedName>
        <fullName evidence="4">Unannotated protein</fullName>
    </submittedName>
</protein>
<dbReference type="EMBL" id="CAFBNF010000040">
    <property type="protein sequence ID" value="CAB4936287.1"/>
    <property type="molecule type" value="Genomic_DNA"/>
</dbReference>
<feature type="region of interest" description="Disordered" evidence="2">
    <location>
        <begin position="148"/>
        <end position="168"/>
    </location>
</feature>
<accession>A0A6J7P4P3</accession>
<proteinExistence type="predicted"/>
<evidence type="ECO:0000313" key="3">
    <source>
        <dbReference type="EMBL" id="CAB4936287.1"/>
    </source>
</evidence>
<dbReference type="EMBL" id="CAFBOZ010000062">
    <property type="protein sequence ID" value="CAB4999898.1"/>
    <property type="molecule type" value="Genomic_DNA"/>
</dbReference>
<reference evidence="4" key="1">
    <citation type="submission" date="2020-05" db="EMBL/GenBank/DDBJ databases">
        <authorList>
            <person name="Chiriac C."/>
            <person name="Salcher M."/>
            <person name="Ghai R."/>
            <person name="Kavagutti S V."/>
        </authorList>
    </citation>
    <scope>NUCLEOTIDE SEQUENCE</scope>
</reference>
<dbReference type="PANTHER" id="PTHR38010:SF1">
    <property type="entry name" value="SLR0848 PROTEIN"/>
    <property type="match status" value="1"/>
</dbReference>